<reference evidence="2 3" key="1">
    <citation type="journal article" date="2019" name="Commun. Biol.">
        <title>The bagworm genome reveals a unique fibroin gene that provides high tensile strength.</title>
        <authorList>
            <person name="Kono N."/>
            <person name="Nakamura H."/>
            <person name="Ohtoshi R."/>
            <person name="Tomita M."/>
            <person name="Numata K."/>
            <person name="Arakawa K."/>
        </authorList>
    </citation>
    <scope>NUCLEOTIDE SEQUENCE [LARGE SCALE GENOMIC DNA]</scope>
</reference>
<accession>A0A4C1T8U9</accession>
<protein>
    <submittedName>
        <fullName evidence="2">Uncharacterized protein</fullName>
    </submittedName>
</protein>
<dbReference type="AlphaFoldDB" id="A0A4C1T8U9"/>
<dbReference type="Proteomes" id="UP000299102">
    <property type="component" value="Unassembled WGS sequence"/>
</dbReference>
<organism evidence="2 3">
    <name type="scientific">Eumeta variegata</name>
    <name type="common">Bagworm moth</name>
    <name type="synonym">Eumeta japonica</name>
    <dbReference type="NCBI Taxonomy" id="151549"/>
    <lineage>
        <taxon>Eukaryota</taxon>
        <taxon>Metazoa</taxon>
        <taxon>Ecdysozoa</taxon>
        <taxon>Arthropoda</taxon>
        <taxon>Hexapoda</taxon>
        <taxon>Insecta</taxon>
        <taxon>Pterygota</taxon>
        <taxon>Neoptera</taxon>
        <taxon>Endopterygota</taxon>
        <taxon>Lepidoptera</taxon>
        <taxon>Glossata</taxon>
        <taxon>Ditrysia</taxon>
        <taxon>Tineoidea</taxon>
        <taxon>Psychidae</taxon>
        <taxon>Oiketicinae</taxon>
        <taxon>Eumeta</taxon>
    </lineage>
</organism>
<dbReference type="EMBL" id="BGZK01000038">
    <property type="protein sequence ID" value="GBP09928.1"/>
    <property type="molecule type" value="Genomic_DNA"/>
</dbReference>
<keyword evidence="3" id="KW-1185">Reference proteome</keyword>
<proteinExistence type="predicted"/>
<gene>
    <name evidence="2" type="ORF">EVAR_92465_1</name>
</gene>
<name>A0A4C1T8U9_EUMVA</name>
<comment type="caution">
    <text evidence="2">The sequence shown here is derived from an EMBL/GenBank/DDBJ whole genome shotgun (WGS) entry which is preliminary data.</text>
</comment>
<sequence length="291" mass="33128">MIIIIERRSGIGIKNRPWTEMESRIGMEKKIGTSSGTGLNRVHERDQDRNKEAMGGDQLVIGRDPAVYTKFRVEAGRLRRALPRPIDPHVGFGHVETSVLSERCRSIFILCDFVFGPDRMSIYLFVKFKNYFRPLLRRCFSLLRHLLRRVTYTAENSKHVSVIDFKRLDWLLLKVLMEVIYEKKLEEARSISKEEKEKEQKQGPEERAFLETPATIHNLLICATAVVAAGFNLPTATRHARARNVYILNRGALFISPPLSAPSGAVMTSETGGLEFSVALSEMLNLTRVKN</sequence>
<evidence type="ECO:0000256" key="1">
    <source>
        <dbReference type="SAM" id="MobiDB-lite"/>
    </source>
</evidence>
<evidence type="ECO:0000313" key="3">
    <source>
        <dbReference type="Proteomes" id="UP000299102"/>
    </source>
</evidence>
<evidence type="ECO:0000313" key="2">
    <source>
        <dbReference type="EMBL" id="GBP09928.1"/>
    </source>
</evidence>
<feature type="region of interest" description="Disordered" evidence="1">
    <location>
        <begin position="30"/>
        <end position="54"/>
    </location>
</feature>
<feature type="compositionally biased region" description="Basic and acidic residues" evidence="1">
    <location>
        <begin position="41"/>
        <end position="54"/>
    </location>
</feature>